<evidence type="ECO:0000256" key="1">
    <source>
        <dbReference type="SAM" id="MobiDB-lite"/>
    </source>
</evidence>
<gene>
    <name evidence="2" type="ORF">EG328_005227</name>
</gene>
<feature type="region of interest" description="Disordered" evidence="1">
    <location>
        <begin position="1"/>
        <end position="51"/>
    </location>
</feature>
<proteinExistence type="predicted"/>
<dbReference type="Proteomes" id="UP000447873">
    <property type="component" value="Unassembled WGS sequence"/>
</dbReference>
<organism evidence="2 3">
    <name type="scientific">Venturia inaequalis</name>
    <name type="common">Apple scab fungus</name>
    <dbReference type="NCBI Taxonomy" id="5025"/>
    <lineage>
        <taxon>Eukaryota</taxon>
        <taxon>Fungi</taxon>
        <taxon>Dikarya</taxon>
        <taxon>Ascomycota</taxon>
        <taxon>Pezizomycotina</taxon>
        <taxon>Dothideomycetes</taxon>
        <taxon>Pleosporomycetidae</taxon>
        <taxon>Venturiales</taxon>
        <taxon>Venturiaceae</taxon>
        <taxon>Venturia</taxon>
    </lineage>
</organism>
<protein>
    <submittedName>
        <fullName evidence="2">Uncharacterized protein</fullName>
    </submittedName>
</protein>
<reference evidence="2 3" key="1">
    <citation type="submission" date="2018-12" db="EMBL/GenBank/DDBJ databases">
        <title>Venturia inaequalis Genome Resource.</title>
        <authorList>
            <person name="Lichtner F.J."/>
        </authorList>
    </citation>
    <scope>NUCLEOTIDE SEQUENCE [LARGE SCALE GENOMIC DNA]</scope>
    <source>
        <strain evidence="2 3">120213</strain>
    </source>
</reference>
<name>A0A8H3Z825_VENIN</name>
<sequence>MATPITPTQSSHGGLSAPTLAPPRPGAEDGPSPANLRQSNERLRRSVKSKP</sequence>
<comment type="caution">
    <text evidence="2">The sequence shown here is derived from an EMBL/GenBank/DDBJ whole genome shotgun (WGS) entry which is preliminary data.</text>
</comment>
<dbReference type="AlphaFoldDB" id="A0A8H3Z825"/>
<accession>A0A8H3Z825</accession>
<feature type="compositionally biased region" description="Polar residues" evidence="1">
    <location>
        <begin position="1"/>
        <end position="13"/>
    </location>
</feature>
<evidence type="ECO:0000313" key="2">
    <source>
        <dbReference type="EMBL" id="KAE9986618.1"/>
    </source>
</evidence>
<dbReference type="EMBL" id="WNWS01000028">
    <property type="protein sequence ID" value="KAE9986618.1"/>
    <property type="molecule type" value="Genomic_DNA"/>
</dbReference>
<evidence type="ECO:0000313" key="3">
    <source>
        <dbReference type="Proteomes" id="UP000447873"/>
    </source>
</evidence>